<dbReference type="GO" id="GO:0003700">
    <property type="term" value="F:DNA-binding transcription factor activity"/>
    <property type="evidence" value="ECO:0007669"/>
    <property type="project" value="InterPro"/>
</dbReference>
<dbReference type="Pfam" id="PF12802">
    <property type="entry name" value="MarR_2"/>
    <property type="match status" value="1"/>
</dbReference>
<protein>
    <submittedName>
        <fullName evidence="5">MarR family transcriptional regulator</fullName>
    </submittedName>
</protein>
<dbReference type="InterPro" id="IPR039422">
    <property type="entry name" value="MarR/SlyA-like"/>
</dbReference>
<feature type="domain" description="HTH marR-type" evidence="4">
    <location>
        <begin position="1"/>
        <end position="134"/>
    </location>
</feature>
<evidence type="ECO:0000256" key="1">
    <source>
        <dbReference type="ARBA" id="ARBA00023015"/>
    </source>
</evidence>
<dbReference type="InterPro" id="IPR000835">
    <property type="entry name" value="HTH_MarR-typ"/>
</dbReference>
<dbReference type="Proteomes" id="UP000249135">
    <property type="component" value="Unassembled WGS sequence"/>
</dbReference>
<dbReference type="EMBL" id="QFPP01000229">
    <property type="protein sequence ID" value="PZQ72043.1"/>
    <property type="molecule type" value="Genomic_DNA"/>
</dbReference>
<comment type="caution">
    <text evidence="5">The sequence shown here is derived from an EMBL/GenBank/DDBJ whole genome shotgun (WGS) entry which is preliminary data.</text>
</comment>
<dbReference type="GO" id="GO:0003677">
    <property type="term" value="F:DNA binding"/>
    <property type="evidence" value="ECO:0007669"/>
    <property type="project" value="UniProtKB-KW"/>
</dbReference>
<dbReference type="SUPFAM" id="SSF46785">
    <property type="entry name" value="Winged helix' DNA-binding domain"/>
    <property type="match status" value="1"/>
</dbReference>
<organism evidence="5 6">
    <name type="scientific">Variovorax paradoxus</name>
    <dbReference type="NCBI Taxonomy" id="34073"/>
    <lineage>
        <taxon>Bacteria</taxon>
        <taxon>Pseudomonadati</taxon>
        <taxon>Pseudomonadota</taxon>
        <taxon>Betaproteobacteria</taxon>
        <taxon>Burkholderiales</taxon>
        <taxon>Comamonadaceae</taxon>
        <taxon>Variovorax</taxon>
    </lineage>
</organism>
<accession>A0A2W5RX36</accession>
<evidence type="ECO:0000313" key="5">
    <source>
        <dbReference type="EMBL" id="PZQ72043.1"/>
    </source>
</evidence>
<dbReference type="Gene3D" id="1.10.10.10">
    <property type="entry name" value="Winged helix-like DNA-binding domain superfamily/Winged helix DNA-binding domain"/>
    <property type="match status" value="1"/>
</dbReference>
<dbReference type="InterPro" id="IPR036388">
    <property type="entry name" value="WH-like_DNA-bd_sf"/>
</dbReference>
<proteinExistence type="predicted"/>
<reference evidence="5 6" key="1">
    <citation type="submission" date="2017-08" db="EMBL/GenBank/DDBJ databases">
        <title>Infants hospitalized years apart are colonized by the same room-sourced microbial strains.</title>
        <authorList>
            <person name="Brooks B."/>
            <person name="Olm M.R."/>
            <person name="Firek B.A."/>
            <person name="Baker R."/>
            <person name="Thomas B.C."/>
            <person name="Morowitz M.J."/>
            <person name="Banfield J.F."/>
        </authorList>
    </citation>
    <scope>NUCLEOTIDE SEQUENCE [LARGE SCALE GENOMIC DNA]</scope>
    <source>
        <strain evidence="5">S2_005_003_R2_41</strain>
    </source>
</reference>
<keyword evidence="2" id="KW-0238">DNA-binding</keyword>
<evidence type="ECO:0000313" key="6">
    <source>
        <dbReference type="Proteomes" id="UP000249135"/>
    </source>
</evidence>
<evidence type="ECO:0000256" key="2">
    <source>
        <dbReference type="ARBA" id="ARBA00023125"/>
    </source>
</evidence>
<dbReference type="PANTHER" id="PTHR33164">
    <property type="entry name" value="TRANSCRIPTIONAL REGULATOR, MARR FAMILY"/>
    <property type="match status" value="1"/>
</dbReference>
<keyword evidence="3" id="KW-0804">Transcription</keyword>
<gene>
    <name evidence="5" type="ORF">DI563_16860</name>
</gene>
<evidence type="ECO:0000256" key="3">
    <source>
        <dbReference type="ARBA" id="ARBA00023163"/>
    </source>
</evidence>
<dbReference type="PROSITE" id="PS50995">
    <property type="entry name" value="HTH_MARR_2"/>
    <property type="match status" value="1"/>
</dbReference>
<sequence length="144" mass="15596">MDPLFFKLARVVNLTARPFQESIGQQHQLTLNEWRVMSLLGAEPGLTATQVAELTGLDKMSTSRAIAGLSRRRRLQRHDDPADQRRSRLYLTGAGKTLCNTVGALAQAREAALFAKVKPADLSRLDGILDTLLASVAADVQAGG</sequence>
<name>A0A2W5RX36_VARPD</name>
<dbReference type="PANTHER" id="PTHR33164:SF64">
    <property type="entry name" value="TRANSCRIPTIONAL REGULATOR SLYA"/>
    <property type="match status" value="1"/>
</dbReference>
<evidence type="ECO:0000259" key="4">
    <source>
        <dbReference type="PROSITE" id="PS50995"/>
    </source>
</evidence>
<dbReference type="GO" id="GO:0006950">
    <property type="term" value="P:response to stress"/>
    <property type="evidence" value="ECO:0007669"/>
    <property type="project" value="TreeGrafter"/>
</dbReference>
<keyword evidence="1" id="KW-0805">Transcription regulation</keyword>
<dbReference type="SMART" id="SM00347">
    <property type="entry name" value="HTH_MARR"/>
    <property type="match status" value="1"/>
</dbReference>
<dbReference type="AlphaFoldDB" id="A0A2W5RX36"/>
<dbReference type="InterPro" id="IPR036390">
    <property type="entry name" value="WH_DNA-bd_sf"/>
</dbReference>